<evidence type="ECO:0000259" key="3">
    <source>
        <dbReference type="Pfam" id="PF04432"/>
    </source>
</evidence>
<dbReference type="PANTHER" id="PTHR31332">
    <property type="entry name" value="7-HYDROXYMETHYL CHLOROPHYLL A REDUCTASE, CHLOROPLASTIC"/>
    <property type="match status" value="1"/>
</dbReference>
<proteinExistence type="predicted"/>
<organism evidence="4 5">
    <name type="scientific">Motilibacter deserti</name>
    <dbReference type="NCBI Taxonomy" id="2714956"/>
    <lineage>
        <taxon>Bacteria</taxon>
        <taxon>Bacillati</taxon>
        <taxon>Actinomycetota</taxon>
        <taxon>Actinomycetes</taxon>
        <taxon>Motilibacterales</taxon>
        <taxon>Motilibacteraceae</taxon>
        <taxon>Motilibacter</taxon>
    </lineage>
</organism>
<feature type="region of interest" description="Disordered" evidence="1">
    <location>
        <begin position="1"/>
        <end position="21"/>
    </location>
</feature>
<dbReference type="InterPro" id="IPR007525">
    <property type="entry name" value="FrhB_FdhB_C"/>
</dbReference>
<dbReference type="EMBL" id="JAANNP010000006">
    <property type="protein sequence ID" value="NHC14415.1"/>
    <property type="molecule type" value="Genomic_DNA"/>
</dbReference>
<dbReference type="Proteomes" id="UP000800981">
    <property type="component" value="Unassembled WGS sequence"/>
</dbReference>
<gene>
    <name evidence="4" type="ORF">G9H71_11560</name>
</gene>
<accession>A0ABX0GXJ4</accession>
<dbReference type="InterPro" id="IPR045220">
    <property type="entry name" value="FRHB/FDHB/HCAR-like"/>
</dbReference>
<reference evidence="4 5" key="1">
    <citation type="submission" date="2020-03" db="EMBL/GenBank/DDBJ databases">
        <title>Two novel Motilibacter sp.</title>
        <authorList>
            <person name="Liu S."/>
        </authorList>
    </citation>
    <scope>NUCLEOTIDE SEQUENCE [LARGE SCALE GENOMIC DNA]</scope>
    <source>
        <strain evidence="4 5">E257</strain>
    </source>
</reference>
<dbReference type="PANTHER" id="PTHR31332:SF0">
    <property type="entry name" value="7-HYDROXYMETHYL CHLOROPHYLL A REDUCTASE, CHLOROPLASTIC"/>
    <property type="match status" value="1"/>
</dbReference>
<feature type="domain" description="Coenzyme F420 hydrogenase/dehydrogenase beta subunit N-terminal" evidence="2">
    <location>
        <begin position="60"/>
        <end position="132"/>
    </location>
</feature>
<dbReference type="InterPro" id="IPR007516">
    <property type="entry name" value="Co_F420_Hydgase/DH_bsu_N"/>
</dbReference>
<sequence>MVDDLAAGRRPLQLLPSGSPSTQAALRACPGAALAHDPGSVPAGADPGLLPGWGPVLEVWEGYAGDPELRFAGSSGGAASALALHLVGSGGAAGVIHTAARADAPLLNETVVSTTREELLARAGSRYAPASPADGLGTAERAGAVGSSPYVFIGKPCDVAGAAKATAVRPALQAGLALTIGVFCAGTPSTAGTLELVRAMGFADPSDVESVRYRGNGWPGEAVATGTRDGEFHEARFSYADSWGAILQRHRQWRCHVCLDHTGEFADVAVGDPWYREIEPGEPGRSLVVVRTERGRQAVAAARASGALVLERVGNDVLPRSQPNLVRTRGAVWGRITTMRLLGLPAPRYAHMPAFRSWLRDLTPREKASSFVGTARRIRARRMRRPAVVVEHAAPRERSDAS</sequence>
<feature type="domain" description="Coenzyme F420 hydrogenase/dehydrogenase beta subunit C-terminal" evidence="3">
    <location>
        <begin position="150"/>
        <end position="312"/>
    </location>
</feature>
<protein>
    <submittedName>
        <fullName evidence="4">Coenzyme F420 hydrogenase</fullName>
    </submittedName>
</protein>
<evidence type="ECO:0000259" key="2">
    <source>
        <dbReference type="Pfam" id="PF04422"/>
    </source>
</evidence>
<evidence type="ECO:0000313" key="5">
    <source>
        <dbReference type="Proteomes" id="UP000800981"/>
    </source>
</evidence>
<comment type="caution">
    <text evidence="4">The sequence shown here is derived from an EMBL/GenBank/DDBJ whole genome shotgun (WGS) entry which is preliminary data.</text>
</comment>
<dbReference type="Pfam" id="PF04422">
    <property type="entry name" value="FrhB_FdhB_N"/>
    <property type="match status" value="1"/>
</dbReference>
<evidence type="ECO:0000313" key="4">
    <source>
        <dbReference type="EMBL" id="NHC14415.1"/>
    </source>
</evidence>
<name>A0ABX0GXJ4_9ACTN</name>
<evidence type="ECO:0000256" key="1">
    <source>
        <dbReference type="SAM" id="MobiDB-lite"/>
    </source>
</evidence>
<dbReference type="Pfam" id="PF04432">
    <property type="entry name" value="FrhB_FdhB_C"/>
    <property type="match status" value="1"/>
</dbReference>
<keyword evidence="5" id="KW-1185">Reference proteome</keyword>